<dbReference type="InterPro" id="IPR011793">
    <property type="entry name" value="YbdK"/>
</dbReference>
<comment type="catalytic activity">
    <reaction evidence="4 5">
        <text>L-cysteine + L-glutamate + ATP = gamma-L-glutamyl-L-cysteine + ADP + phosphate + H(+)</text>
        <dbReference type="Rhea" id="RHEA:13285"/>
        <dbReference type="ChEBI" id="CHEBI:15378"/>
        <dbReference type="ChEBI" id="CHEBI:29985"/>
        <dbReference type="ChEBI" id="CHEBI:30616"/>
        <dbReference type="ChEBI" id="CHEBI:35235"/>
        <dbReference type="ChEBI" id="CHEBI:43474"/>
        <dbReference type="ChEBI" id="CHEBI:58173"/>
        <dbReference type="ChEBI" id="CHEBI:456216"/>
        <dbReference type="EC" id="6.3.2.2"/>
    </reaction>
</comment>
<dbReference type="Proteomes" id="UP000185511">
    <property type="component" value="Chromosome"/>
</dbReference>
<dbReference type="GO" id="GO:0004357">
    <property type="term" value="F:glutamate-cysteine ligase activity"/>
    <property type="evidence" value="ECO:0007669"/>
    <property type="project" value="UniProtKB-EC"/>
</dbReference>
<dbReference type="EMBL" id="CP016076">
    <property type="protein sequence ID" value="APU14879.1"/>
    <property type="molecule type" value="Genomic_DNA"/>
</dbReference>
<organism evidence="6 7">
    <name type="scientific">Actinoalloteichus fjordicus</name>
    <dbReference type="NCBI Taxonomy" id="1612552"/>
    <lineage>
        <taxon>Bacteria</taxon>
        <taxon>Bacillati</taxon>
        <taxon>Actinomycetota</taxon>
        <taxon>Actinomycetes</taxon>
        <taxon>Pseudonocardiales</taxon>
        <taxon>Pseudonocardiaceae</taxon>
        <taxon>Actinoalloteichus</taxon>
    </lineage>
</organism>
<evidence type="ECO:0000256" key="4">
    <source>
        <dbReference type="ARBA" id="ARBA00048819"/>
    </source>
</evidence>
<sequence length="416" mass="44431">MTFTADGRRITPIATGANGGLSGGLPVQRPPSVEPLTFGVEEEFFLVDSRTGRCTTGAAEVLRTARAGEVEYAAEITEFQVESVSPVCRTADELAGRLGQGRRELVAAAQRAGQTLLACGVPIHEPSLPYALTETRRYRRIAHELGGVMESLLTCGCHVHIGMPDLDHAVAVSDQLRAFLPGLLALSANSPYFRGRDSGHASWRSVLWRQVPSGGPPPMFGSVAEYQAAVRELLRSGAALDQGMVYWMIRPSSHLPTIEIRVADVMPTVEDAVLFALVVRGLAATALARIDAGLPAPPAADSTLRLALWRAARDGVDGMGLDPATGELLPARLLIDRMLAWARPGLVAMGDELLVAELLASVRRRGSAAARQRAAFGRRGSSRDLVDLLAGRAATADEEQAALRRRRTEESAAPID</sequence>
<dbReference type="KEGG" id="acad:UA74_14105"/>
<dbReference type="NCBIfam" id="NF010041">
    <property type="entry name" value="PRK13517.1-1"/>
    <property type="match status" value="1"/>
</dbReference>
<keyword evidence="7" id="KW-1185">Reference proteome</keyword>
<dbReference type="Gene3D" id="3.30.590.20">
    <property type="match status" value="1"/>
</dbReference>
<comment type="similarity">
    <text evidence="5">Belongs to the glutamate--cysteine ligase type 2 family. YbdK subfamily.</text>
</comment>
<name>A0AAC9LEQ3_9PSEU</name>
<dbReference type="PANTHER" id="PTHR36510">
    <property type="entry name" value="GLUTAMATE--CYSTEINE LIGASE 2-RELATED"/>
    <property type="match status" value="1"/>
</dbReference>
<evidence type="ECO:0000313" key="7">
    <source>
        <dbReference type="Proteomes" id="UP000185511"/>
    </source>
</evidence>
<gene>
    <name evidence="6" type="ORF">UA74_14105</name>
</gene>
<dbReference type="NCBIfam" id="TIGR02050">
    <property type="entry name" value="gshA_cyan_rel"/>
    <property type="match status" value="1"/>
</dbReference>
<dbReference type="InterPro" id="IPR006336">
    <property type="entry name" value="GCS2"/>
</dbReference>
<dbReference type="HAMAP" id="MF_01609">
    <property type="entry name" value="Glu_cys_ligase_2"/>
    <property type="match status" value="1"/>
</dbReference>
<keyword evidence="1 5" id="KW-0436">Ligase</keyword>
<dbReference type="InterPro" id="IPR050141">
    <property type="entry name" value="GCL_type2/YbdK_subfam"/>
</dbReference>
<dbReference type="GO" id="GO:0042398">
    <property type="term" value="P:modified amino acid biosynthetic process"/>
    <property type="evidence" value="ECO:0007669"/>
    <property type="project" value="InterPro"/>
</dbReference>
<keyword evidence="2 5" id="KW-0547">Nucleotide-binding</keyword>
<proteinExistence type="inferred from homology"/>
<dbReference type="InterPro" id="IPR014746">
    <property type="entry name" value="Gln_synth/guanido_kin_cat_dom"/>
</dbReference>
<dbReference type="PANTHER" id="PTHR36510:SF1">
    <property type="entry name" value="GLUTAMATE--CYSTEINE LIGASE 2-RELATED"/>
    <property type="match status" value="1"/>
</dbReference>
<dbReference type="GO" id="GO:0005524">
    <property type="term" value="F:ATP binding"/>
    <property type="evidence" value="ECO:0007669"/>
    <property type="project" value="UniProtKB-KW"/>
</dbReference>
<dbReference type="SUPFAM" id="SSF55931">
    <property type="entry name" value="Glutamine synthetase/guanido kinase"/>
    <property type="match status" value="1"/>
</dbReference>
<keyword evidence="3 5" id="KW-0067">ATP-binding</keyword>
<protein>
    <recommendedName>
        <fullName evidence="5">Putative glutamate--cysteine ligase 2</fullName>
        <ecNumber evidence="5">6.3.2.2</ecNumber>
    </recommendedName>
    <alternativeName>
        <fullName evidence="5">Gamma-glutamylcysteine synthetase 2</fullName>
        <shortName evidence="5">GCS 2</shortName>
        <shortName evidence="5">Gamma-GCS 2</shortName>
    </alternativeName>
</protein>
<comment type="function">
    <text evidence="5">ATP-dependent carboxylate-amine ligase which exhibits weak glutamate--cysteine ligase activity.</text>
</comment>
<evidence type="ECO:0000256" key="2">
    <source>
        <dbReference type="ARBA" id="ARBA00022741"/>
    </source>
</evidence>
<dbReference type="EC" id="6.3.2.2" evidence="5"/>
<evidence type="ECO:0000256" key="3">
    <source>
        <dbReference type="ARBA" id="ARBA00022840"/>
    </source>
</evidence>
<evidence type="ECO:0000256" key="5">
    <source>
        <dbReference type="HAMAP-Rule" id="MF_01609"/>
    </source>
</evidence>
<evidence type="ECO:0000313" key="6">
    <source>
        <dbReference type="EMBL" id="APU14879.1"/>
    </source>
</evidence>
<reference evidence="7" key="1">
    <citation type="submission" date="2016-06" db="EMBL/GenBank/DDBJ databases">
        <title>Complete genome sequence of Actinoalloteichus fjordicus DSM 46855 (=ADI127-17), type strain of the new species Actinoalloteichus fjordicus.</title>
        <authorList>
            <person name="Ruckert C."/>
            <person name="Nouioui I."/>
            <person name="Willmese J."/>
            <person name="van Wezel G."/>
            <person name="Klenk H.-P."/>
            <person name="Kalinowski J."/>
            <person name="Zotchev S.B."/>
        </authorList>
    </citation>
    <scope>NUCLEOTIDE SEQUENCE [LARGE SCALE GENOMIC DNA]</scope>
    <source>
        <strain evidence="7">ADI127-7</strain>
    </source>
</reference>
<dbReference type="Pfam" id="PF04107">
    <property type="entry name" value="GCS2"/>
    <property type="match status" value="1"/>
</dbReference>
<dbReference type="AlphaFoldDB" id="A0AAC9LEQ3"/>
<evidence type="ECO:0000256" key="1">
    <source>
        <dbReference type="ARBA" id="ARBA00022598"/>
    </source>
</evidence>
<accession>A0AAC9LEQ3</accession>